<comment type="similarity">
    <text evidence="2">Belongs to the TPS (TC 1.B.20) family.</text>
</comment>
<evidence type="ECO:0000256" key="9">
    <source>
        <dbReference type="SAM" id="MobiDB-lite"/>
    </source>
</evidence>
<comment type="caution">
    <text evidence="11">The sequence shown here is derived from an EMBL/GenBank/DDBJ whole genome shotgun (WGS) entry which is preliminary data.</text>
</comment>
<keyword evidence="8" id="KW-0998">Cell outer membrane</keyword>
<dbReference type="InterPro" id="IPR005565">
    <property type="entry name" value="Hemolysn_activator_HlyB_C"/>
</dbReference>
<dbReference type="Pfam" id="PF08479">
    <property type="entry name" value="POTRA_2"/>
    <property type="match status" value="1"/>
</dbReference>
<dbReference type="OrthoDB" id="596066at2"/>
<evidence type="ECO:0000313" key="12">
    <source>
        <dbReference type="Proteomes" id="UP000184550"/>
    </source>
</evidence>
<evidence type="ECO:0000256" key="5">
    <source>
        <dbReference type="ARBA" id="ARBA00022692"/>
    </source>
</evidence>
<dbReference type="Pfam" id="PF03865">
    <property type="entry name" value="ShlB"/>
    <property type="match status" value="1"/>
</dbReference>
<dbReference type="Gene3D" id="3.10.20.310">
    <property type="entry name" value="membrane protein fhac"/>
    <property type="match status" value="1"/>
</dbReference>
<evidence type="ECO:0000259" key="10">
    <source>
        <dbReference type="PROSITE" id="PS51779"/>
    </source>
</evidence>
<dbReference type="PANTHER" id="PTHR34597:SF3">
    <property type="entry name" value="OUTER MEMBRANE TRANSPORTER CDIB"/>
    <property type="match status" value="1"/>
</dbReference>
<evidence type="ECO:0000256" key="8">
    <source>
        <dbReference type="ARBA" id="ARBA00023237"/>
    </source>
</evidence>
<evidence type="ECO:0000256" key="2">
    <source>
        <dbReference type="ARBA" id="ARBA00009055"/>
    </source>
</evidence>
<keyword evidence="7" id="KW-0472">Membrane</keyword>
<dbReference type="InterPro" id="IPR034746">
    <property type="entry name" value="POTRA"/>
</dbReference>
<name>A0A7Z9BTC9_9CYAN</name>
<gene>
    <name evidence="11" type="ORF">PL8927_590043</name>
</gene>
<feature type="domain" description="POTRA" evidence="10">
    <location>
        <begin position="111"/>
        <end position="186"/>
    </location>
</feature>
<feature type="region of interest" description="Disordered" evidence="9">
    <location>
        <begin position="67"/>
        <end position="95"/>
    </location>
</feature>
<comment type="subcellular location">
    <subcellularLocation>
        <location evidence="1">Cell outer membrane</location>
    </subcellularLocation>
</comment>
<keyword evidence="6" id="KW-0653">Protein transport</keyword>
<dbReference type="Gene3D" id="2.40.160.50">
    <property type="entry name" value="membrane protein fhac: a member of the omp85/tpsb transporter family"/>
    <property type="match status" value="1"/>
</dbReference>
<dbReference type="EMBL" id="CZCU02000134">
    <property type="protein sequence ID" value="VXD17308.1"/>
    <property type="molecule type" value="Genomic_DNA"/>
</dbReference>
<keyword evidence="4" id="KW-1134">Transmembrane beta strand</keyword>
<reference evidence="11" key="1">
    <citation type="submission" date="2019-10" db="EMBL/GenBank/DDBJ databases">
        <authorList>
            <consortium name="Genoscope - CEA"/>
            <person name="William W."/>
        </authorList>
    </citation>
    <scope>NUCLEOTIDE SEQUENCE [LARGE SCALE GENOMIC DNA]</scope>
    <source>
        <strain evidence="11">BBR_PRJEB10992</strain>
    </source>
</reference>
<keyword evidence="5" id="KW-0812">Transmembrane</keyword>
<accession>A0A7Z9BTC9</accession>
<keyword evidence="12" id="KW-1185">Reference proteome</keyword>
<dbReference type="InterPro" id="IPR013686">
    <property type="entry name" value="Polypept-transport_assoc_ShlB"/>
</dbReference>
<dbReference type="GO" id="GO:0008320">
    <property type="term" value="F:protein transmembrane transporter activity"/>
    <property type="evidence" value="ECO:0007669"/>
    <property type="project" value="TreeGrafter"/>
</dbReference>
<dbReference type="AlphaFoldDB" id="A0A7Z9BTC9"/>
<dbReference type="GO" id="GO:0009279">
    <property type="term" value="C:cell outer membrane"/>
    <property type="evidence" value="ECO:0007669"/>
    <property type="project" value="UniProtKB-SubCell"/>
</dbReference>
<evidence type="ECO:0000256" key="3">
    <source>
        <dbReference type="ARBA" id="ARBA00022448"/>
    </source>
</evidence>
<proteinExistence type="inferred from homology"/>
<evidence type="ECO:0000256" key="7">
    <source>
        <dbReference type="ARBA" id="ARBA00023136"/>
    </source>
</evidence>
<evidence type="ECO:0000256" key="4">
    <source>
        <dbReference type="ARBA" id="ARBA00022452"/>
    </source>
</evidence>
<dbReference type="GO" id="GO:0098046">
    <property type="term" value="C:type V protein secretion system complex"/>
    <property type="evidence" value="ECO:0007669"/>
    <property type="project" value="TreeGrafter"/>
</dbReference>
<evidence type="ECO:0000256" key="1">
    <source>
        <dbReference type="ARBA" id="ARBA00004442"/>
    </source>
</evidence>
<dbReference type="RefSeq" id="WP_083621061.1">
    <property type="nucleotide sequence ID" value="NZ_LR734868.1"/>
</dbReference>
<evidence type="ECO:0000256" key="6">
    <source>
        <dbReference type="ARBA" id="ARBA00022927"/>
    </source>
</evidence>
<keyword evidence="3" id="KW-0813">Transport</keyword>
<protein>
    <submittedName>
        <fullName evidence="11">Surface antigen variable number protein</fullName>
    </submittedName>
</protein>
<dbReference type="Proteomes" id="UP000184550">
    <property type="component" value="Unassembled WGS sequence"/>
</dbReference>
<sequence length="601" mass="67494">MPSFLYFHWIKNPSFYQLKFHLKLLVCFFVYSQFFILILQVNSALAEVNSPVQTQIPESLPPEPLIIPIPPQPSLPEPQLSPPLPPPEPLLPPSAPLPITPEQLPDTPNTITIERFEFEGNTVFSDQKLAEITQPFVGHPITFTELLQARSAVTNLYIDQGYITSGALIPPQTLTNGIVTLSILEGKISQINIQGKGRLNPNYVKSRLELVTRQPFNQQRLLRALQLLQLDPVVETISAELATGTEPGESILNITFKTAKTFDVNLFTDNNRSPTVGSWERGIEVSEGNLFGQGDQLNLSYSNTQGSNIVDVLYTFPITSRNTTLGLYFNSTNSRIVEPPFDDLDIKANSRTYELRFRQPIIQTPTEELALGLTFARRESDTSILGVGFPLSRGAEEDGKTRLSILRFSQEYTNQGPKQVFAVRSQLSFGVGLLDATLSSDQPDSQYFAWRGQAQWVRLLAPDTLFLLRSDVQLTNQELLPLEQMGLGGEESVRGYRQDVLLRDNVIFASAELRYPLLRTRNGLGVLQLTPFMDFGQAWNVPGELELPDRTLLSVGLGLRWQYGDRLTARIDWGIPLIQIESSDRSLQEQGIYFLLNWSPF</sequence>
<dbReference type="InterPro" id="IPR051544">
    <property type="entry name" value="TPS_OM_transporter"/>
</dbReference>
<dbReference type="PROSITE" id="PS51779">
    <property type="entry name" value="POTRA"/>
    <property type="match status" value="1"/>
</dbReference>
<dbReference type="GO" id="GO:0046819">
    <property type="term" value="P:protein secretion by the type V secretion system"/>
    <property type="evidence" value="ECO:0007669"/>
    <property type="project" value="TreeGrafter"/>
</dbReference>
<organism evidence="11 12">
    <name type="scientific">Planktothrix serta PCC 8927</name>
    <dbReference type="NCBI Taxonomy" id="671068"/>
    <lineage>
        <taxon>Bacteria</taxon>
        <taxon>Bacillati</taxon>
        <taxon>Cyanobacteriota</taxon>
        <taxon>Cyanophyceae</taxon>
        <taxon>Oscillatoriophycideae</taxon>
        <taxon>Oscillatoriales</taxon>
        <taxon>Microcoleaceae</taxon>
        <taxon>Planktothrix</taxon>
    </lineage>
</organism>
<evidence type="ECO:0000313" key="11">
    <source>
        <dbReference type="EMBL" id="VXD17308.1"/>
    </source>
</evidence>
<dbReference type="PANTHER" id="PTHR34597">
    <property type="entry name" value="SLR1661 PROTEIN"/>
    <property type="match status" value="1"/>
</dbReference>